<sequence>MKKIFALILGMGLFLTACGTADGTDSGVGMTDPNEDNEELTSEDEDGVADGDQATEINDGPDESGEDPDKPQDRDGQEGTGVTDQDEEWDNDVDDIKREAEGGLRHGVVDFELEIDFQNDQGEWQFDYEVKQDGKKAKVEIDQDQETDREGKLAVEEIEAMIQNIKPTPDLSKEEAFQRVYNHLEIMEEEVLEIELDIDFDDGDTLEVSHHYSK</sequence>
<accession>A0ABT9VB37</accession>
<feature type="signal peptide" evidence="2">
    <location>
        <begin position="1"/>
        <end position="21"/>
    </location>
</feature>
<name>A0ABT9VB37_9BACI</name>
<dbReference type="PROSITE" id="PS51257">
    <property type="entry name" value="PROKAR_LIPOPROTEIN"/>
    <property type="match status" value="1"/>
</dbReference>
<reference evidence="3 4" key="1">
    <citation type="submission" date="2023-07" db="EMBL/GenBank/DDBJ databases">
        <title>Genomic Encyclopedia of Type Strains, Phase IV (KMG-IV): sequencing the most valuable type-strain genomes for metagenomic binning, comparative biology and taxonomic classification.</title>
        <authorList>
            <person name="Goeker M."/>
        </authorList>
    </citation>
    <scope>NUCLEOTIDE SEQUENCE [LARGE SCALE GENOMIC DNA]</scope>
    <source>
        <strain evidence="3 4">DSM 16460</strain>
    </source>
</reference>
<evidence type="ECO:0000256" key="1">
    <source>
        <dbReference type="SAM" id="MobiDB-lite"/>
    </source>
</evidence>
<proteinExistence type="predicted"/>
<keyword evidence="4" id="KW-1185">Reference proteome</keyword>
<feature type="compositionally biased region" description="Basic and acidic residues" evidence="1">
    <location>
        <begin position="67"/>
        <end position="77"/>
    </location>
</feature>
<dbReference type="Pfam" id="PF14039">
    <property type="entry name" value="YusW"/>
    <property type="match status" value="1"/>
</dbReference>
<feature type="region of interest" description="Disordered" evidence="1">
    <location>
        <begin position="22"/>
        <end position="92"/>
    </location>
</feature>
<dbReference type="RefSeq" id="WP_306973672.1">
    <property type="nucleotide sequence ID" value="NZ_JAUSTQ010000001.1"/>
</dbReference>
<dbReference type="EMBL" id="JAUSTQ010000001">
    <property type="protein sequence ID" value="MDQ0158171.1"/>
    <property type="molecule type" value="Genomic_DNA"/>
</dbReference>
<organism evidence="3 4">
    <name type="scientific">Alkalibacillus salilacus</name>
    <dbReference type="NCBI Taxonomy" id="284582"/>
    <lineage>
        <taxon>Bacteria</taxon>
        <taxon>Bacillati</taxon>
        <taxon>Bacillota</taxon>
        <taxon>Bacilli</taxon>
        <taxon>Bacillales</taxon>
        <taxon>Bacillaceae</taxon>
        <taxon>Alkalibacillus</taxon>
    </lineage>
</organism>
<evidence type="ECO:0000313" key="4">
    <source>
        <dbReference type="Proteomes" id="UP001224359"/>
    </source>
</evidence>
<evidence type="ECO:0000313" key="3">
    <source>
        <dbReference type="EMBL" id="MDQ0158171.1"/>
    </source>
</evidence>
<protein>
    <recommendedName>
        <fullName evidence="5">YusW-like protein</fullName>
    </recommendedName>
</protein>
<keyword evidence="2" id="KW-0732">Signal</keyword>
<gene>
    <name evidence="3" type="ORF">J2S77_000121</name>
</gene>
<feature type="compositionally biased region" description="Acidic residues" evidence="1">
    <location>
        <begin position="33"/>
        <end position="49"/>
    </location>
</feature>
<dbReference type="InterPro" id="IPR025623">
    <property type="entry name" value="YusW"/>
</dbReference>
<dbReference type="Proteomes" id="UP001224359">
    <property type="component" value="Unassembled WGS sequence"/>
</dbReference>
<feature type="chain" id="PRO_5046549473" description="YusW-like protein" evidence="2">
    <location>
        <begin position="22"/>
        <end position="214"/>
    </location>
</feature>
<comment type="caution">
    <text evidence="3">The sequence shown here is derived from an EMBL/GenBank/DDBJ whole genome shotgun (WGS) entry which is preliminary data.</text>
</comment>
<evidence type="ECO:0000256" key="2">
    <source>
        <dbReference type="SAM" id="SignalP"/>
    </source>
</evidence>
<evidence type="ECO:0008006" key="5">
    <source>
        <dbReference type="Google" id="ProtNLM"/>
    </source>
</evidence>